<dbReference type="CDD" id="cd00082">
    <property type="entry name" value="HisKA"/>
    <property type="match status" value="1"/>
</dbReference>
<dbReference type="InterPro" id="IPR003660">
    <property type="entry name" value="HAMP_dom"/>
</dbReference>
<evidence type="ECO:0000256" key="8">
    <source>
        <dbReference type="ARBA" id="ARBA00022777"/>
    </source>
</evidence>
<keyword evidence="11" id="KW-0902">Two-component regulatory system</keyword>
<dbReference type="InterPro" id="IPR036890">
    <property type="entry name" value="HATPase_C_sf"/>
</dbReference>
<dbReference type="SUPFAM" id="SSF47384">
    <property type="entry name" value="Homodimeric domain of signal transducing histidine kinase"/>
    <property type="match status" value="1"/>
</dbReference>
<evidence type="ECO:0000256" key="1">
    <source>
        <dbReference type="ARBA" id="ARBA00000085"/>
    </source>
</evidence>
<evidence type="ECO:0000256" key="11">
    <source>
        <dbReference type="ARBA" id="ARBA00023012"/>
    </source>
</evidence>
<comment type="subcellular location">
    <subcellularLocation>
        <location evidence="2">Membrane</location>
        <topology evidence="2">Multi-pass membrane protein</topology>
    </subcellularLocation>
</comment>
<evidence type="ECO:0000256" key="7">
    <source>
        <dbReference type="ARBA" id="ARBA00022741"/>
    </source>
</evidence>
<keyword evidence="7" id="KW-0547">Nucleotide-binding</keyword>
<keyword evidence="9" id="KW-0067">ATP-binding</keyword>
<reference evidence="14 15" key="1">
    <citation type="submission" date="2019-03" db="EMBL/GenBank/DDBJ databases">
        <title>Genomic Encyclopedia of Type Strains, Phase IV (KMG-IV): sequencing the most valuable type-strain genomes for metagenomic binning, comparative biology and taxonomic classification.</title>
        <authorList>
            <person name="Goeker M."/>
        </authorList>
    </citation>
    <scope>NUCLEOTIDE SEQUENCE [LARGE SCALE GENOMIC DNA]</scope>
    <source>
        <strain evidence="14 15">DSM 25082</strain>
    </source>
</reference>
<evidence type="ECO:0000256" key="10">
    <source>
        <dbReference type="ARBA" id="ARBA00022989"/>
    </source>
</evidence>
<dbReference type="RefSeq" id="WP_133602741.1">
    <property type="nucleotide sequence ID" value="NZ_JAUFPJ010000002.1"/>
</dbReference>
<gene>
    <name evidence="14" type="ORF">DFR39_102368</name>
</gene>
<evidence type="ECO:0000256" key="3">
    <source>
        <dbReference type="ARBA" id="ARBA00012438"/>
    </source>
</evidence>
<dbReference type="InterPro" id="IPR036097">
    <property type="entry name" value="HisK_dim/P_sf"/>
</dbReference>
<feature type="domain" description="Histidine kinase" evidence="12">
    <location>
        <begin position="231"/>
        <end position="444"/>
    </location>
</feature>
<dbReference type="PROSITE" id="PS50109">
    <property type="entry name" value="HIS_KIN"/>
    <property type="match status" value="1"/>
</dbReference>
<dbReference type="GO" id="GO:0005886">
    <property type="term" value="C:plasma membrane"/>
    <property type="evidence" value="ECO:0007669"/>
    <property type="project" value="TreeGrafter"/>
</dbReference>
<accession>A0A4R6N9N2</accession>
<keyword evidence="8 14" id="KW-0418">Kinase</keyword>
<keyword evidence="10" id="KW-0472">Membrane</keyword>
<comment type="caution">
    <text evidence="14">The sequence shown here is derived from an EMBL/GenBank/DDBJ whole genome shotgun (WGS) entry which is preliminary data.</text>
</comment>
<dbReference type="OrthoDB" id="8554694at2"/>
<comment type="catalytic activity">
    <reaction evidence="1">
        <text>ATP + protein L-histidine = ADP + protein N-phospho-L-histidine.</text>
        <dbReference type="EC" id="2.7.13.3"/>
    </reaction>
</comment>
<dbReference type="AlphaFoldDB" id="A0A4R6N9N2"/>
<dbReference type="InterPro" id="IPR050428">
    <property type="entry name" value="TCS_sensor_his_kinase"/>
</dbReference>
<protein>
    <recommendedName>
        <fullName evidence="3">histidine kinase</fullName>
        <ecNumber evidence="3">2.7.13.3</ecNumber>
    </recommendedName>
</protein>
<keyword evidence="5" id="KW-0808">Transferase</keyword>
<evidence type="ECO:0000313" key="15">
    <source>
        <dbReference type="Proteomes" id="UP000295357"/>
    </source>
</evidence>
<dbReference type="GO" id="GO:0005524">
    <property type="term" value="F:ATP binding"/>
    <property type="evidence" value="ECO:0007669"/>
    <property type="project" value="UniProtKB-KW"/>
</dbReference>
<dbReference type="Pfam" id="PF08521">
    <property type="entry name" value="2CSK_N"/>
    <property type="match status" value="1"/>
</dbReference>
<dbReference type="Pfam" id="PF02518">
    <property type="entry name" value="HATPase_c"/>
    <property type="match status" value="1"/>
</dbReference>
<keyword evidence="6" id="KW-0812">Transmembrane</keyword>
<dbReference type="PROSITE" id="PS50885">
    <property type="entry name" value="HAMP"/>
    <property type="match status" value="1"/>
</dbReference>
<evidence type="ECO:0000313" key="14">
    <source>
        <dbReference type="EMBL" id="TDP11980.1"/>
    </source>
</evidence>
<dbReference type="InterPro" id="IPR003594">
    <property type="entry name" value="HATPase_dom"/>
</dbReference>
<name>A0A4R6N9N2_9BURK</name>
<dbReference type="PANTHER" id="PTHR45436">
    <property type="entry name" value="SENSOR HISTIDINE KINASE YKOH"/>
    <property type="match status" value="1"/>
</dbReference>
<proteinExistence type="predicted"/>
<dbReference type="SMART" id="SM00387">
    <property type="entry name" value="HATPase_c"/>
    <property type="match status" value="1"/>
</dbReference>
<dbReference type="Proteomes" id="UP000295357">
    <property type="component" value="Unassembled WGS sequence"/>
</dbReference>
<dbReference type="SMART" id="SM00388">
    <property type="entry name" value="HisKA"/>
    <property type="match status" value="1"/>
</dbReference>
<evidence type="ECO:0000259" key="12">
    <source>
        <dbReference type="PROSITE" id="PS50109"/>
    </source>
</evidence>
<organism evidence="14 15">
    <name type="scientific">Roseateles asaccharophilus</name>
    <dbReference type="NCBI Taxonomy" id="582607"/>
    <lineage>
        <taxon>Bacteria</taxon>
        <taxon>Pseudomonadati</taxon>
        <taxon>Pseudomonadota</taxon>
        <taxon>Betaproteobacteria</taxon>
        <taxon>Burkholderiales</taxon>
        <taxon>Sphaerotilaceae</taxon>
        <taxon>Roseateles</taxon>
    </lineage>
</organism>
<sequence>MSLRRRLLLYLLLSAPLVWALALWISVDRARHEVNELYDSEMIRLARQVQATLRGPEVSGDALGPGTDMGEADVRDLAIAVWDAQGQLLMSDREGVLLPRQSQSAGFADIELEHEPWRVYYLQSFDGAWLVAAGQRVYERQEMVFNLTSSQLAPWLMVLPLLLLASAWGVKRALQPLQTLSAELRRRSPDELQPLDAGRAPQELRPLLDAMNGLFQRVDTQLQRERRFTADAAHELRTPLAVLRAQWDVLSRSRTDEERLEAQARLGGGLERMDRLVNQMLALSRLESGAEPLRRAAVDWRHVAEQALVDLLPLAERRHIELECDWPAEGASALPLQGDADLLVVMLRNLLDNALRYGPQGSVVRLAFESDGLRVENQGPALPAEQLLRMGERFYRPSGQAEGGSGLGVSIVRRIAELHGLTLHFGPCADGQGVCVSLHLAPPRQPGDSHA</sequence>
<evidence type="ECO:0000256" key="5">
    <source>
        <dbReference type="ARBA" id="ARBA00022679"/>
    </source>
</evidence>
<evidence type="ECO:0000256" key="6">
    <source>
        <dbReference type="ARBA" id="ARBA00022692"/>
    </source>
</evidence>
<dbReference type="Gene3D" id="1.20.5.1040">
    <property type="entry name" value="Sensor protein qsec"/>
    <property type="match status" value="2"/>
</dbReference>
<dbReference type="EC" id="2.7.13.3" evidence="3"/>
<feature type="domain" description="HAMP" evidence="13">
    <location>
        <begin position="171"/>
        <end position="223"/>
    </location>
</feature>
<evidence type="ECO:0000256" key="9">
    <source>
        <dbReference type="ARBA" id="ARBA00022840"/>
    </source>
</evidence>
<evidence type="ECO:0000259" key="13">
    <source>
        <dbReference type="PROSITE" id="PS50885"/>
    </source>
</evidence>
<keyword evidence="4" id="KW-0597">Phosphoprotein</keyword>
<evidence type="ECO:0000256" key="2">
    <source>
        <dbReference type="ARBA" id="ARBA00004141"/>
    </source>
</evidence>
<dbReference type="FunFam" id="1.10.287.130:FF:000001">
    <property type="entry name" value="Two-component sensor histidine kinase"/>
    <property type="match status" value="1"/>
</dbReference>
<dbReference type="SUPFAM" id="SSF55874">
    <property type="entry name" value="ATPase domain of HSP90 chaperone/DNA topoisomerase II/histidine kinase"/>
    <property type="match status" value="1"/>
</dbReference>
<dbReference type="GO" id="GO:0000155">
    <property type="term" value="F:phosphorelay sensor kinase activity"/>
    <property type="evidence" value="ECO:0007669"/>
    <property type="project" value="InterPro"/>
</dbReference>
<dbReference type="Pfam" id="PF00512">
    <property type="entry name" value="HisKA"/>
    <property type="match status" value="1"/>
</dbReference>
<dbReference type="InterPro" id="IPR003661">
    <property type="entry name" value="HisK_dim/P_dom"/>
</dbReference>
<dbReference type="InterPro" id="IPR013727">
    <property type="entry name" value="2CSK_N"/>
</dbReference>
<dbReference type="Gene3D" id="1.10.287.130">
    <property type="match status" value="1"/>
</dbReference>
<evidence type="ECO:0000256" key="4">
    <source>
        <dbReference type="ARBA" id="ARBA00022553"/>
    </source>
</evidence>
<dbReference type="PANTHER" id="PTHR45436:SF14">
    <property type="entry name" value="SENSOR PROTEIN QSEC"/>
    <property type="match status" value="1"/>
</dbReference>
<keyword evidence="15" id="KW-1185">Reference proteome</keyword>
<dbReference type="EMBL" id="SNXE01000002">
    <property type="protein sequence ID" value="TDP11980.1"/>
    <property type="molecule type" value="Genomic_DNA"/>
</dbReference>
<dbReference type="Gene3D" id="3.30.565.10">
    <property type="entry name" value="Histidine kinase-like ATPase, C-terminal domain"/>
    <property type="match status" value="1"/>
</dbReference>
<keyword evidence="10" id="KW-1133">Transmembrane helix</keyword>
<dbReference type="InterPro" id="IPR005467">
    <property type="entry name" value="His_kinase_dom"/>
</dbReference>